<evidence type="ECO:0000313" key="2">
    <source>
        <dbReference type="Proteomes" id="UP001651158"/>
    </source>
</evidence>
<reference evidence="1 2" key="1">
    <citation type="journal article" date="2022" name="Front. Cell. Infect. Microbiol.">
        <title>The Genomes of Two Strains of Taenia crassiceps the Animal Model for the Study of Human Cysticercosis.</title>
        <authorList>
            <person name="Bobes R.J."/>
            <person name="Estrada K."/>
            <person name="Rios-Valencia D.G."/>
            <person name="Calderon-Gallegos A."/>
            <person name="de la Torre P."/>
            <person name="Carrero J.C."/>
            <person name="Sanchez-Flores A."/>
            <person name="Laclette J.P."/>
        </authorList>
    </citation>
    <scope>NUCLEOTIDE SEQUENCE [LARGE SCALE GENOMIC DNA]</scope>
    <source>
        <strain evidence="1">WFUcys</strain>
    </source>
</reference>
<organism evidence="1 2">
    <name type="scientific">Taenia crassiceps</name>
    <dbReference type="NCBI Taxonomy" id="6207"/>
    <lineage>
        <taxon>Eukaryota</taxon>
        <taxon>Metazoa</taxon>
        <taxon>Spiralia</taxon>
        <taxon>Lophotrochozoa</taxon>
        <taxon>Platyhelminthes</taxon>
        <taxon>Cestoda</taxon>
        <taxon>Eucestoda</taxon>
        <taxon>Cyclophyllidea</taxon>
        <taxon>Taeniidae</taxon>
        <taxon>Taenia</taxon>
    </lineage>
</organism>
<sequence>MVGGTMMRTVLQAEWFIATFASRAFVNQRHTLYSSLPPKVSGDLISEISVQTRREDAYLMQKYKRRLSMILASTDADEPLSQVRITNLATSLDGRILTVFWTIAEHSHSE</sequence>
<accession>A0ABR4PZV7</accession>
<gene>
    <name evidence="1" type="ORF">TcWFU_003392</name>
</gene>
<proteinExistence type="predicted"/>
<keyword evidence="2" id="KW-1185">Reference proteome</keyword>
<evidence type="ECO:0000313" key="1">
    <source>
        <dbReference type="EMBL" id="KAL5102927.1"/>
    </source>
</evidence>
<dbReference type="EMBL" id="JAKROA010000022">
    <property type="protein sequence ID" value="KAL5102927.1"/>
    <property type="molecule type" value="Genomic_DNA"/>
</dbReference>
<comment type="caution">
    <text evidence="1">The sequence shown here is derived from an EMBL/GenBank/DDBJ whole genome shotgun (WGS) entry which is preliminary data.</text>
</comment>
<protein>
    <submittedName>
        <fullName evidence="1">Uncharacterized protein</fullName>
    </submittedName>
</protein>
<dbReference type="Proteomes" id="UP001651158">
    <property type="component" value="Unassembled WGS sequence"/>
</dbReference>
<name>A0ABR4PZV7_9CEST</name>